<reference evidence="2" key="1">
    <citation type="journal article" date="2009" name="BMC Bioinformatics">
        <title>The Mycoplasma conjunctivae genome sequencing, annotation and analysis.</title>
        <authorList>
            <person name="Calderon-Copete S.P."/>
            <person name="Wigger G."/>
            <person name="Wunderlin C."/>
            <person name="Schmidheini T."/>
            <person name="Frey J."/>
            <person name="Quail M.A."/>
            <person name="Falquet L."/>
        </authorList>
    </citation>
    <scope>NUCLEOTIDE SEQUENCE [LARGE SCALE GENOMIC DNA]</scope>
    <source>
        <strain evidence="2">ATCC 25834 / NCTC 10147 / HRC/581</strain>
    </source>
</reference>
<protein>
    <submittedName>
        <fullName evidence="1">Uncharacterized protein</fullName>
    </submittedName>
</protein>
<evidence type="ECO:0000313" key="2">
    <source>
        <dbReference type="Proteomes" id="UP000001491"/>
    </source>
</evidence>
<dbReference type="HOGENOM" id="CLU_3292678_0_0_14"/>
<dbReference type="AlphaFoldDB" id="C5J6B2"/>
<dbReference type="Proteomes" id="UP000001491">
    <property type="component" value="Chromosome"/>
</dbReference>
<organism evidence="1 2">
    <name type="scientific">Mesomycoplasma conjunctivae (strain ATCC 25834 / NCTC 10147 / HRC/581)</name>
    <name type="common">Mycoplasma conjunctivae</name>
    <dbReference type="NCBI Taxonomy" id="572263"/>
    <lineage>
        <taxon>Bacteria</taxon>
        <taxon>Bacillati</taxon>
        <taxon>Mycoplasmatota</taxon>
        <taxon>Mycoplasmoidales</taxon>
        <taxon>Metamycoplasmataceae</taxon>
        <taxon>Mesomycoplasma</taxon>
    </lineage>
</organism>
<dbReference type="EMBL" id="FM864216">
    <property type="protein sequence ID" value="CAT05004.1"/>
    <property type="molecule type" value="Genomic_DNA"/>
</dbReference>
<proteinExistence type="predicted"/>
<name>C5J6B2_MESCH</name>
<keyword evidence="2" id="KW-1185">Reference proteome</keyword>
<sequence>MFFKIKLICVDKLLKYYKLEDFIALLSNKKDSKENNFETN</sequence>
<gene>
    <name evidence="1" type="ordered locus">MCJ_003130</name>
</gene>
<accession>C5J6B2</accession>
<dbReference type="KEGG" id="mco:MCJ_003130"/>
<evidence type="ECO:0000313" key="1">
    <source>
        <dbReference type="EMBL" id="CAT05004.1"/>
    </source>
</evidence>